<evidence type="ECO:0000256" key="2">
    <source>
        <dbReference type="SAM" id="Coils"/>
    </source>
</evidence>
<evidence type="ECO:0000259" key="5">
    <source>
        <dbReference type="Pfam" id="PF25917"/>
    </source>
</evidence>
<evidence type="ECO:0000256" key="1">
    <source>
        <dbReference type="ARBA" id="ARBA00009477"/>
    </source>
</evidence>
<dbReference type="PANTHER" id="PTHR30386:SF24">
    <property type="entry name" value="MULTIDRUG RESISTANCE EFFLUX PUMP"/>
    <property type="match status" value="1"/>
</dbReference>
<dbReference type="Proteomes" id="UP000016567">
    <property type="component" value="Unassembled WGS sequence"/>
</dbReference>
<dbReference type="OrthoDB" id="9811754at2"/>
<keyword evidence="3" id="KW-0812">Transmembrane</keyword>
<gene>
    <name evidence="6" type="ORF">VAZ01S_056_00280</name>
</gene>
<evidence type="ECO:0000259" key="4">
    <source>
        <dbReference type="Pfam" id="PF25876"/>
    </source>
</evidence>
<keyword evidence="2" id="KW-0175">Coiled coil</keyword>
<dbReference type="AlphaFoldDB" id="U3AAJ3"/>
<evidence type="ECO:0008006" key="8">
    <source>
        <dbReference type="Google" id="ProtNLM"/>
    </source>
</evidence>
<organism evidence="6 7">
    <name type="scientific">Vibrio azureus NBRC 104587</name>
    <dbReference type="NCBI Taxonomy" id="1219077"/>
    <lineage>
        <taxon>Bacteria</taxon>
        <taxon>Pseudomonadati</taxon>
        <taxon>Pseudomonadota</taxon>
        <taxon>Gammaproteobacteria</taxon>
        <taxon>Vibrionales</taxon>
        <taxon>Vibrionaceae</taxon>
        <taxon>Vibrio</taxon>
    </lineage>
</organism>
<feature type="coiled-coil region" evidence="2">
    <location>
        <begin position="114"/>
        <end position="179"/>
    </location>
</feature>
<dbReference type="EMBL" id="BATL01000056">
    <property type="protein sequence ID" value="GAD76946.1"/>
    <property type="molecule type" value="Genomic_DNA"/>
</dbReference>
<comment type="similarity">
    <text evidence="1">Belongs to the membrane fusion protein (MFP) (TC 8.A.1) family.</text>
</comment>
<dbReference type="STRING" id="1219077.VAZ01S_056_00280"/>
<keyword evidence="3" id="KW-1133">Transmembrane helix</keyword>
<dbReference type="eggNOG" id="COG1566">
    <property type="taxonomic scope" value="Bacteria"/>
</dbReference>
<accession>U3AAJ3</accession>
<dbReference type="Gene3D" id="2.40.50.100">
    <property type="match status" value="1"/>
</dbReference>
<feature type="transmembrane region" description="Helical" evidence="3">
    <location>
        <begin position="15"/>
        <end position="35"/>
    </location>
</feature>
<keyword evidence="3" id="KW-0472">Membrane</keyword>
<evidence type="ECO:0000256" key="3">
    <source>
        <dbReference type="SAM" id="Phobius"/>
    </source>
</evidence>
<proteinExistence type="inferred from homology"/>
<evidence type="ECO:0000313" key="7">
    <source>
        <dbReference type="Proteomes" id="UP000016567"/>
    </source>
</evidence>
<dbReference type="Pfam" id="PF25876">
    <property type="entry name" value="HH_MFP_RND"/>
    <property type="match status" value="1"/>
</dbReference>
<name>U3AAJ3_9VIBR</name>
<dbReference type="GO" id="GO:0055085">
    <property type="term" value="P:transmembrane transport"/>
    <property type="evidence" value="ECO:0007669"/>
    <property type="project" value="InterPro"/>
</dbReference>
<evidence type="ECO:0000313" key="6">
    <source>
        <dbReference type="EMBL" id="GAD76946.1"/>
    </source>
</evidence>
<dbReference type="Gene3D" id="2.40.30.170">
    <property type="match status" value="1"/>
</dbReference>
<dbReference type="InterPro" id="IPR058624">
    <property type="entry name" value="MdtA-like_HH"/>
</dbReference>
<feature type="domain" description="Multidrug resistance protein MdtA-like alpha-helical hairpin" evidence="4">
    <location>
        <begin position="114"/>
        <end position="179"/>
    </location>
</feature>
<protein>
    <recommendedName>
        <fullName evidence="8">HlyD family secretion protein</fullName>
    </recommendedName>
</protein>
<dbReference type="Gene3D" id="1.10.287.470">
    <property type="entry name" value="Helix hairpin bin"/>
    <property type="match status" value="1"/>
</dbReference>
<dbReference type="Pfam" id="PF25917">
    <property type="entry name" value="BSH_RND"/>
    <property type="match status" value="1"/>
</dbReference>
<dbReference type="InterPro" id="IPR058625">
    <property type="entry name" value="MdtA-like_BSH"/>
</dbReference>
<feature type="domain" description="Multidrug resistance protein MdtA-like barrel-sandwich hybrid" evidence="5">
    <location>
        <begin position="53"/>
        <end position="239"/>
    </location>
</feature>
<dbReference type="SUPFAM" id="SSF111369">
    <property type="entry name" value="HlyD-like secretion proteins"/>
    <property type="match status" value="3"/>
</dbReference>
<dbReference type="InterPro" id="IPR050739">
    <property type="entry name" value="MFP"/>
</dbReference>
<comment type="caution">
    <text evidence="6">The sequence shown here is derived from an EMBL/GenBank/DDBJ whole genome shotgun (WGS) entry which is preliminary data.</text>
</comment>
<keyword evidence="7" id="KW-1185">Reference proteome</keyword>
<dbReference type="PANTHER" id="PTHR30386">
    <property type="entry name" value="MEMBRANE FUSION SUBUNIT OF EMRAB-TOLC MULTIDRUG EFFLUX PUMP"/>
    <property type="match status" value="1"/>
</dbReference>
<dbReference type="RefSeq" id="WP_021710692.1">
    <property type="nucleotide sequence ID" value="NZ_BAOB01000229.1"/>
</dbReference>
<reference evidence="6 7" key="1">
    <citation type="submission" date="2013-09" db="EMBL/GenBank/DDBJ databases">
        <title>Whole genome shotgun sequence of Vibrio azureus NBRC 104587.</title>
        <authorList>
            <person name="Isaki S."/>
            <person name="Hosoyama A."/>
            <person name="Numata M."/>
            <person name="Hashimoto M."/>
            <person name="Hosoyama Y."/>
            <person name="Tsuchikane K."/>
            <person name="Noguchi M."/>
            <person name="Hirakata S."/>
            <person name="Ichikawa N."/>
            <person name="Ohji S."/>
            <person name="Yamazoe A."/>
            <person name="Fujita N."/>
        </authorList>
    </citation>
    <scope>NUCLEOTIDE SEQUENCE [LARGE SCALE GENOMIC DNA]</scope>
    <source>
        <strain evidence="6 7">NBRC 104587</strain>
    </source>
</reference>
<sequence length="341" mass="37188">MSDDIAKTESSTSKLTKVIFLVICAVIFGLMYWSWQYSDAHPSTEDAYVRANILSVAPQIRGQISAVEVQDFQPINKGDLLFKVDPSPYLLAVKQAEAAYQLAVQQHDVADKQVTEALANLDAARANLTEAQLEHKRVAELFKRKLVSTQNLDIAKNKLSNAQASLDQARAAVEKAVANRGQTGTEAAIVQQASAQLAQAKLNLSYTDITSPVDGISGEVKTQLGSVVNIGQTLFPIIIKDSYWIRANFKETALTHIKPGMEAKVVIDMYPDIEWKASVDALSPASGTAFSLMPPENATGNWVKIKQRFPVRLTLEVPQGSPQLRVGASSEVTIDLQSHSQ</sequence>